<name>A0ABR6Z0V2_9FIRM</name>
<evidence type="ECO:0000313" key="3">
    <source>
        <dbReference type="Proteomes" id="UP000622405"/>
    </source>
</evidence>
<dbReference type="InterPro" id="IPR010982">
    <property type="entry name" value="Lambda_DNA-bd_dom_sf"/>
</dbReference>
<dbReference type="EMBL" id="WJBE01000021">
    <property type="protein sequence ID" value="MBC3901112.1"/>
    <property type="molecule type" value="Genomic_DNA"/>
</dbReference>
<organism evidence="2 3">
    <name type="scientific">Acetobacterium malicum</name>
    <dbReference type="NCBI Taxonomy" id="52692"/>
    <lineage>
        <taxon>Bacteria</taxon>
        <taxon>Bacillati</taxon>
        <taxon>Bacillota</taxon>
        <taxon>Clostridia</taxon>
        <taxon>Eubacteriales</taxon>
        <taxon>Eubacteriaceae</taxon>
        <taxon>Acetobacterium</taxon>
    </lineage>
</organism>
<reference evidence="2 3" key="1">
    <citation type="journal article" date="2020" name="mSystems">
        <title>Defining Genomic and Predicted Metabolic Features of the Acetobacterium Genus.</title>
        <authorList>
            <person name="Ross D.E."/>
            <person name="Marshall C.W."/>
            <person name="Gulliver D."/>
            <person name="May H.D."/>
            <person name="Norman R.S."/>
        </authorList>
    </citation>
    <scope>NUCLEOTIDE SEQUENCE [LARGE SCALE GENOMIC DNA]</scope>
    <source>
        <strain evidence="2 3">DSM 4132</strain>
    </source>
</reference>
<evidence type="ECO:0000259" key="1">
    <source>
        <dbReference type="Pfam" id="PF13443"/>
    </source>
</evidence>
<dbReference type="CDD" id="cd00093">
    <property type="entry name" value="HTH_XRE"/>
    <property type="match status" value="1"/>
</dbReference>
<protein>
    <submittedName>
        <fullName evidence="2">Helix-turn-helix domain-containing protein</fullName>
    </submittedName>
</protein>
<comment type="caution">
    <text evidence="2">The sequence shown here is derived from an EMBL/GenBank/DDBJ whole genome shotgun (WGS) entry which is preliminary data.</text>
</comment>
<dbReference type="InterPro" id="IPR001387">
    <property type="entry name" value="Cro/C1-type_HTH"/>
</dbReference>
<dbReference type="Proteomes" id="UP000622405">
    <property type="component" value="Unassembled WGS sequence"/>
</dbReference>
<keyword evidence="3" id="KW-1185">Reference proteome</keyword>
<gene>
    <name evidence="2" type="ORF">GH811_15960</name>
</gene>
<evidence type="ECO:0000313" key="2">
    <source>
        <dbReference type="EMBL" id="MBC3901112.1"/>
    </source>
</evidence>
<feature type="domain" description="HTH cro/C1-type" evidence="1">
    <location>
        <begin position="7"/>
        <end position="60"/>
    </location>
</feature>
<sequence length="73" mass="8444">MNETLKKIRILMIESDIRSDAELARIMGVSPQNLSKKFKRNNFTEEELHEFAEALGCDLEINFSRKKSKGETL</sequence>
<dbReference type="SUPFAM" id="SSF47413">
    <property type="entry name" value="lambda repressor-like DNA-binding domains"/>
    <property type="match status" value="1"/>
</dbReference>
<dbReference type="Pfam" id="PF13443">
    <property type="entry name" value="HTH_26"/>
    <property type="match status" value="1"/>
</dbReference>
<dbReference type="RefSeq" id="WP_186895191.1">
    <property type="nucleotide sequence ID" value="NZ_WJBE01000021.1"/>
</dbReference>
<proteinExistence type="predicted"/>
<accession>A0ABR6Z0V2</accession>
<dbReference type="Gene3D" id="1.10.260.40">
    <property type="entry name" value="lambda repressor-like DNA-binding domains"/>
    <property type="match status" value="1"/>
</dbReference>